<comment type="caution">
    <text evidence="12">The sequence shown here is derived from an EMBL/GenBank/DDBJ whole genome shotgun (WGS) entry which is preliminary data.</text>
</comment>
<dbReference type="Proteomes" id="UP000030351">
    <property type="component" value="Unassembled WGS sequence"/>
</dbReference>
<dbReference type="InterPro" id="IPR035906">
    <property type="entry name" value="MetI-like_sf"/>
</dbReference>
<dbReference type="Gene3D" id="1.10.3720.10">
    <property type="entry name" value="MetI-like"/>
    <property type="match status" value="1"/>
</dbReference>
<feature type="transmembrane region" description="Helical" evidence="10">
    <location>
        <begin position="82"/>
        <end position="101"/>
    </location>
</feature>
<keyword evidence="5" id="KW-0997">Cell inner membrane</keyword>
<comment type="subcellular location">
    <subcellularLocation>
        <location evidence="1">Cell inner membrane</location>
        <topology evidence="1">Multi-pass membrane protein</topology>
    </subcellularLocation>
    <subcellularLocation>
        <location evidence="10">Cell membrane</location>
        <topology evidence="10">Multi-pass membrane protein</topology>
    </subcellularLocation>
</comment>
<dbReference type="PANTHER" id="PTHR30614">
    <property type="entry name" value="MEMBRANE COMPONENT OF AMINO ACID ABC TRANSPORTER"/>
    <property type="match status" value="1"/>
</dbReference>
<dbReference type="PROSITE" id="PS50928">
    <property type="entry name" value="ABC_TM1"/>
    <property type="match status" value="1"/>
</dbReference>
<evidence type="ECO:0000256" key="8">
    <source>
        <dbReference type="ARBA" id="ARBA00022989"/>
    </source>
</evidence>
<dbReference type="OrthoDB" id="7255919at2"/>
<evidence type="ECO:0000256" key="5">
    <source>
        <dbReference type="ARBA" id="ARBA00022519"/>
    </source>
</evidence>
<protein>
    <submittedName>
        <fullName evidence="12">Amino acid ABC transporter permease</fullName>
    </submittedName>
</protein>
<dbReference type="EMBL" id="JRUQ01000075">
    <property type="protein sequence ID" value="KGT87367.1"/>
    <property type="molecule type" value="Genomic_DNA"/>
</dbReference>
<dbReference type="InterPro" id="IPR000515">
    <property type="entry name" value="MetI-like"/>
</dbReference>
<dbReference type="CDD" id="cd06261">
    <property type="entry name" value="TM_PBP2"/>
    <property type="match status" value="1"/>
</dbReference>
<dbReference type="RefSeq" id="WP_034898351.1">
    <property type="nucleotide sequence ID" value="NZ_JRUQ01000075.1"/>
</dbReference>
<keyword evidence="13" id="KW-1185">Reference proteome</keyword>
<proteinExistence type="inferred from homology"/>
<gene>
    <name evidence="12" type="ORF">NG99_23320</name>
</gene>
<reference evidence="12 13" key="1">
    <citation type="submission" date="2014-10" db="EMBL/GenBank/DDBJ databases">
        <title>Genome sequence of Erwinia typographi M043b.</title>
        <authorList>
            <person name="Chan K.-G."/>
            <person name="Tan W.-S."/>
        </authorList>
    </citation>
    <scope>NUCLEOTIDE SEQUENCE [LARGE SCALE GENOMIC DNA]</scope>
    <source>
        <strain evidence="12 13">M043b</strain>
    </source>
</reference>
<keyword evidence="6 10" id="KW-0812">Transmembrane</keyword>
<organism evidence="12 13">
    <name type="scientific">Erwinia typographi</name>
    <dbReference type="NCBI Taxonomy" id="371042"/>
    <lineage>
        <taxon>Bacteria</taxon>
        <taxon>Pseudomonadati</taxon>
        <taxon>Pseudomonadota</taxon>
        <taxon>Gammaproteobacteria</taxon>
        <taxon>Enterobacterales</taxon>
        <taxon>Erwiniaceae</taxon>
        <taxon>Erwinia</taxon>
    </lineage>
</organism>
<dbReference type="GO" id="GO:0043190">
    <property type="term" value="C:ATP-binding cassette (ABC) transporter complex"/>
    <property type="evidence" value="ECO:0007669"/>
    <property type="project" value="InterPro"/>
</dbReference>
<dbReference type="AlphaFoldDB" id="A0A0A3YKP6"/>
<keyword evidence="7" id="KW-0029">Amino-acid transport</keyword>
<dbReference type="InterPro" id="IPR043429">
    <property type="entry name" value="ArtM/GltK/GlnP/TcyL/YhdX-like"/>
</dbReference>
<dbReference type="Pfam" id="PF00528">
    <property type="entry name" value="BPD_transp_1"/>
    <property type="match status" value="1"/>
</dbReference>
<comment type="similarity">
    <text evidence="2">Belongs to the binding-protein-dependent transport system permease family. HisMQ subfamily.</text>
</comment>
<dbReference type="NCBIfam" id="TIGR01726">
    <property type="entry name" value="HEQRo_perm_3TM"/>
    <property type="match status" value="1"/>
</dbReference>
<evidence type="ECO:0000256" key="10">
    <source>
        <dbReference type="RuleBase" id="RU363032"/>
    </source>
</evidence>
<evidence type="ECO:0000256" key="6">
    <source>
        <dbReference type="ARBA" id="ARBA00022692"/>
    </source>
</evidence>
<evidence type="ECO:0000256" key="3">
    <source>
        <dbReference type="ARBA" id="ARBA00022448"/>
    </source>
</evidence>
<feature type="transmembrane region" description="Helical" evidence="10">
    <location>
        <begin position="184"/>
        <end position="204"/>
    </location>
</feature>
<evidence type="ECO:0000259" key="11">
    <source>
        <dbReference type="PROSITE" id="PS50928"/>
    </source>
</evidence>
<keyword evidence="8 10" id="KW-1133">Transmembrane helix</keyword>
<keyword evidence="9 10" id="KW-0472">Membrane</keyword>
<dbReference type="STRING" id="371042.NG99_23320"/>
<dbReference type="InterPro" id="IPR010065">
    <property type="entry name" value="AA_ABC_transptr_permease_3TM"/>
</dbReference>
<evidence type="ECO:0000313" key="13">
    <source>
        <dbReference type="Proteomes" id="UP000030351"/>
    </source>
</evidence>
<evidence type="ECO:0000256" key="7">
    <source>
        <dbReference type="ARBA" id="ARBA00022970"/>
    </source>
</evidence>
<feature type="domain" description="ABC transmembrane type-1" evidence="11">
    <location>
        <begin position="17"/>
        <end position="205"/>
    </location>
</feature>
<keyword evidence="3 10" id="KW-0813">Transport</keyword>
<dbReference type="SUPFAM" id="SSF161098">
    <property type="entry name" value="MetI-like"/>
    <property type="match status" value="1"/>
</dbReference>
<keyword evidence="4" id="KW-1003">Cell membrane</keyword>
<evidence type="ECO:0000256" key="4">
    <source>
        <dbReference type="ARBA" id="ARBA00022475"/>
    </source>
</evidence>
<accession>A0A0A3YKP6</accession>
<dbReference type="PANTHER" id="PTHR30614:SF34">
    <property type="entry name" value="BLR6398 PROTEIN"/>
    <property type="match status" value="1"/>
</dbReference>
<evidence type="ECO:0000256" key="9">
    <source>
        <dbReference type="ARBA" id="ARBA00023136"/>
    </source>
</evidence>
<evidence type="ECO:0000256" key="1">
    <source>
        <dbReference type="ARBA" id="ARBA00004429"/>
    </source>
</evidence>
<dbReference type="GO" id="GO:0006865">
    <property type="term" value="P:amino acid transport"/>
    <property type="evidence" value="ECO:0007669"/>
    <property type="project" value="UniProtKB-KW"/>
</dbReference>
<sequence>MNIPLNFAHIQFLLEGTLWSVILSLMAFGGGGLAGFLLALGRIAPSPALRLIISSWVQLIQGTPLLIIMFMVYFGLPQLGLSISPLLAAGLSLTIYASAYLGEIWRGCIQSVPRAQWEAAECLALSRTQRMFKVILPQAIKLATPPTVGFSVQIIKNTSLASVVGFVELARAGQLINNSIFQPFIIYLIVAAIYFCLCFPVSALSRRLERGATEKKTRRLQTVTPRIN</sequence>
<name>A0A0A3YKP6_9GAMM</name>
<dbReference type="GO" id="GO:0022857">
    <property type="term" value="F:transmembrane transporter activity"/>
    <property type="evidence" value="ECO:0007669"/>
    <property type="project" value="InterPro"/>
</dbReference>
<feature type="transmembrane region" description="Helical" evidence="10">
    <location>
        <begin position="18"/>
        <end position="39"/>
    </location>
</feature>
<evidence type="ECO:0000256" key="2">
    <source>
        <dbReference type="ARBA" id="ARBA00010072"/>
    </source>
</evidence>
<dbReference type="eggNOG" id="COG0765">
    <property type="taxonomic scope" value="Bacteria"/>
</dbReference>
<evidence type="ECO:0000313" key="12">
    <source>
        <dbReference type="EMBL" id="KGT87367.1"/>
    </source>
</evidence>
<feature type="transmembrane region" description="Helical" evidence="10">
    <location>
        <begin position="51"/>
        <end position="76"/>
    </location>
</feature>